<proteinExistence type="predicted"/>
<accession>A0A183B4D7</accession>
<dbReference type="WBParaSite" id="ECPE_0001411201-mRNA-1">
    <property type="protein sequence ID" value="ECPE_0001411201-mRNA-1"/>
    <property type="gene ID" value="ECPE_0001411201"/>
</dbReference>
<evidence type="ECO:0000313" key="2">
    <source>
        <dbReference type="Proteomes" id="UP000272942"/>
    </source>
</evidence>
<evidence type="ECO:0000313" key="1">
    <source>
        <dbReference type="EMBL" id="VDP91344.1"/>
    </source>
</evidence>
<reference evidence="3" key="1">
    <citation type="submission" date="2016-06" db="UniProtKB">
        <authorList>
            <consortium name="WormBaseParasite"/>
        </authorList>
    </citation>
    <scope>IDENTIFICATION</scope>
</reference>
<dbReference type="AlphaFoldDB" id="A0A183B4D7"/>
<organism evidence="3">
    <name type="scientific">Echinostoma caproni</name>
    <dbReference type="NCBI Taxonomy" id="27848"/>
    <lineage>
        <taxon>Eukaryota</taxon>
        <taxon>Metazoa</taxon>
        <taxon>Spiralia</taxon>
        <taxon>Lophotrochozoa</taxon>
        <taxon>Platyhelminthes</taxon>
        <taxon>Trematoda</taxon>
        <taxon>Digenea</taxon>
        <taxon>Plagiorchiida</taxon>
        <taxon>Echinostomata</taxon>
        <taxon>Echinostomatoidea</taxon>
        <taxon>Echinostomatidae</taxon>
        <taxon>Echinostoma</taxon>
    </lineage>
</organism>
<dbReference type="OrthoDB" id="361693at2759"/>
<sequence>MCLDSPDTRNTLTPGLVGLLVLGAGHALLRAPVDAHDDVCPRATEMQLSLLARLAHRQDYWPHYLHILHFINANQSVQNTFNASLCSPTVDWPAVDIAASVALVQIALERWIVRADSLTEAIDRRCYALACLQSLAYCAQPYPVEQIHNSPSEEQLEQWALRDPIHSHWLEPVITSPDHAPVYTEHPAALATDEGLRKTMLSAFSTWQSKLGGEQFANALLRSHVDPALIGQLQAQLNRS</sequence>
<protein>
    <submittedName>
        <fullName evidence="3">Secreted protein</fullName>
    </submittedName>
</protein>
<dbReference type="EMBL" id="UZAN01056638">
    <property type="protein sequence ID" value="VDP91344.1"/>
    <property type="molecule type" value="Genomic_DNA"/>
</dbReference>
<evidence type="ECO:0000313" key="3">
    <source>
        <dbReference type="WBParaSite" id="ECPE_0001411201-mRNA-1"/>
    </source>
</evidence>
<keyword evidence="2" id="KW-1185">Reference proteome</keyword>
<gene>
    <name evidence="1" type="ORF">ECPE_LOCUS14072</name>
</gene>
<reference evidence="1 2" key="2">
    <citation type="submission" date="2018-11" db="EMBL/GenBank/DDBJ databases">
        <authorList>
            <consortium name="Pathogen Informatics"/>
        </authorList>
    </citation>
    <scope>NUCLEOTIDE SEQUENCE [LARGE SCALE GENOMIC DNA]</scope>
    <source>
        <strain evidence="1 2">Egypt</strain>
    </source>
</reference>
<dbReference type="Proteomes" id="UP000272942">
    <property type="component" value="Unassembled WGS sequence"/>
</dbReference>
<name>A0A183B4D7_9TREM</name>